<name>A0ABT4E708_PAEAL</name>
<reference evidence="1 2" key="1">
    <citation type="submission" date="2022-05" db="EMBL/GenBank/DDBJ databases">
        <title>Genome Sequencing of Bee-Associated Microbes.</title>
        <authorList>
            <person name="Dunlap C."/>
        </authorList>
    </citation>
    <scope>NUCLEOTIDE SEQUENCE [LARGE SCALE GENOMIC DNA]</scope>
    <source>
        <strain evidence="1 2">NRRL NRS-750</strain>
    </source>
</reference>
<keyword evidence="2" id="KW-1185">Reference proteome</keyword>
<comment type="caution">
    <text evidence="1">The sequence shown here is derived from an EMBL/GenBank/DDBJ whole genome shotgun (WGS) entry which is preliminary data.</text>
</comment>
<accession>A0ABT4E708</accession>
<sequence>MFVVLSLLTFSVTSVSAHQAEYRYDKNGNLSVITQGDTEIAYQTDSNGNLTSKSLRERTYKDKLKNGDFHEVNNGGKAVGWSYMTDDKAASSFNIQKIGSRNHQQIQASNIPVGDFIGIKQALWITKESSRGFDLKASLKIEHLQNAEVVMMVDFVDNTGKVIGNASQKSTLQRDFFFTMSLRESIPQKAERAIVQIAIHSTGNNAAGTIVIKGVDVSYGLDYYFNLLMNHDFQGREIQVAEGTIPDYWEISGDNGSAKFNLMTTSDYKKRQVISYNSNGTSKESYLIQHLLIDDSRNYQLRGIFNRLGNVNTHFQILFFNEKGTLLGTNYTTSDSITDQTASLRGNIPKGAVYATVYVGARYSGVSNVNININNVYIAQVSIEYSTEPQALWNSLFTLFDQKSDIAQGWAKRSSGADVGAIYGKSSGDGGQNISVPFGIWGNLSAEIYQDISLEPSSEKGKLALYGEISILSSSNAKLEVEVGPPKRIGSFPQKTYKETYILGNGRQVITIRGDIAPNTREISVSVRLLPIVRNEAWGENIVIHNLRFNPNYNPSGPVEMFLPEEME</sequence>
<organism evidence="1 2">
    <name type="scientific">Paenibacillus alvei</name>
    <name type="common">Bacillus alvei</name>
    <dbReference type="NCBI Taxonomy" id="44250"/>
    <lineage>
        <taxon>Bacteria</taxon>
        <taxon>Bacillati</taxon>
        <taxon>Bacillota</taxon>
        <taxon>Bacilli</taxon>
        <taxon>Bacillales</taxon>
        <taxon>Paenibacillaceae</taxon>
        <taxon>Paenibacillus</taxon>
    </lineage>
</organism>
<dbReference type="EMBL" id="JAMDLY010000005">
    <property type="protein sequence ID" value="MCY9528156.1"/>
    <property type="molecule type" value="Genomic_DNA"/>
</dbReference>
<dbReference type="Proteomes" id="UP001527090">
    <property type="component" value="Unassembled WGS sequence"/>
</dbReference>
<proteinExistence type="predicted"/>
<evidence type="ECO:0000313" key="1">
    <source>
        <dbReference type="EMBL" id="MCY9528156.1"/>
    </source>
</evidence>
<dbReference type="RefSeq" id="WP_268631537.1">
    <property type="nucleotide sequence ID" value="NZ_JAMDLY010000005.1"/>
</dbReference>
<gene>
    <name evidence="1" type="ORF">M5X04_02240</name>
</gene>
<evidence type="ECO:0000313" key="2">
    <source>
        <dbReference type="Proteomes" id="UP001527090"/>
    </source>
</evidence>
<protein>
    <submittedName>
        <fullName evidence="1">Uncharacterized protein</fullName>
    </submittedName>
</protein>